<accession>A0A1N6HQI4</accession>
<reference evidence="9" key="1">
    <citation type="submission" date="2016-11" db="EMBL/GenBank/DDBJ databases">
        <authorList>
            <person name="Varghese N."/>
            <person name="Submissions S."/>
        </authorList>
    </citation>
    <scope>NUCLEOTIDE SEQUENCE [LARGE SCALE GENOMIC DNA]</scope>
    <source>
        <strain evidence="9">313</strain>
    </source>
</reference>
<feature type="transmembrane region" description="Helical" evidence="6">
    <location>
        <begin position="56"/>
        <end position="86"/>
    </location>
</feature>
<dbReference type="OrthoDB" id="357521at2"/>
<dbReference type="EMBL" id="FSRN01000001">
    <property type="protein sequence ID" value="SIO22032.1"/>
    <property type="molecule type" value="Genomic_DNA"/>
</dbReference>
<evidence type="ECO:0000256" key="3">
    <source>
        <dbReference type="ARBA" id="ARBA00022692"/>
    </source>
</evidence>
<dbReference type="AlphaFoldDB" id="A0A1N6HQI4"/>
<feature type="transmembrane region" description="Helical" evidence="6">
    <location>
        <begin position="117"/>
        <end position="140"/>
    </location>
</feature>
<dbReference type="PANTHER" id="PTHR40064">
    <property type="entry name" value="MEMBRANE PROTEIN-RELATED"/>
    <property type="match status" value="1"/>
</dbReference>
<keyword evidence="3 6" id="KW-0812">Transmembrane</keyword>
<evidence type="ECO:0000259" key="7">
    <source>
        <dbReference type="Pfam" id="PF11728"/>
    </source>
</evidence>
<evidence type="ECO:0000256" key="4">
    <source>
        <dbReference type="ARBA" id="ARBA00022989"/>
    </source>
</evidence>
<gene>
    <name evidence="8" type="ORF">SAMN05878443_2012</name>
</gene>
<dbReference type="RefSeq" id="WP_034545690.1">
    <property type="nucleotide sequence ID" value="NZ_FSRN01000001.1"/>
</dbReference>
<dbReference type="Pfam" id="PF11728">
    <property type="entry name" value="ArAE_1_C"/>
    <property type="match status" value="1"/>
</dbReference>
<feature type="domain" description="Putative aromatic acid exporter C-terminal" evidence="7">
    <location>
        <begin position="145"/>
        <end position="311"/>
    </location>
</feature>
<evidence type="ECO:0000256" key="6">
    <source>
        <dbReference type="SAM" id="Phobius"/>
    </source>
</evidence>
<comment type="subcellular location">
    <subcellularLocation>
        <location evidence="1">Cell membrane</location>
        <topology evidence="1">Multi-pass membrane protein</topology>
    </subcellularLocation>
</comment>
<dbReference type="STRING" id="28230.SAMN05878443_2012"/>
<dbReference type="Pfam" id="PF06081">
    <property type="entry name" value="ArAE_1"/>
    <property type="match status" value="1"/>
</dbReference>
<sequence length="324" mass="36556">MTVSLRAIKIALATTIAILIAQAFQLEYSVSAGVVAILSVLDTKKSSVIIALQRVGSTILALGVATILFQLVGFNTIVFGIYLLIYIPLAYKLNLEVGIAPCSVLVSHLLLEQSTSITWLANEMSLMVIGVGMAILFNLYMPSKENQLMQLRDEIEEKMKHVLMNFAVVLETGYPNDQVEIFIKELSVNLKTAEKMAYLEFNNQLLSQNDDYMIQYIDMRQQQAKILAEMSIDISVCSLPTKQNNTLARLFQQTANQLHESNPAIDLMKDLESMLTDFRNSDLPKTRSEFENRAALFVLLNDFSRFIQIKKDFYEQQEMGETTI</sequence>
<protein>
    <submittedName>
        <fullName evidence="8">Uncharacterized membrane protein YgaE, UPF0421/DUF939 family</fullName>
    </submittedName>
</protein>
<name>A0A1N6HQI4_9LACT</name>
<keyword evidence="2" id="KW-1003">Cell membrane</keyword>
<dbReference type="PANTHER" id="PTHR40064:SF1">
    <property type="entry name" value="MEMBRANE PROTEIN"/>
    <property type="match status" value="1"/>
</dbReference>
<dbReference type="Proteomes" id="UP000184758">
    <property type="component" value="Unassembled WGS sequence"/>
</dbReference>
<keyword evidence="5 6" id="KW-0472">Membrane</keyword>
<dbReference type="eggNOG" id="COG4129">
    <property type="taxonomic scope" value="Bacteria"/>
</dbReference>
<keyword evidence="4 6" id="KW-1133">Transmembrane helix</keyword>
<evidence type="ECO:0000256" key="5">
    <source>
        <dbReference type="ARBA" id="ARBA00023136"/>
    </source>
</evidence>
<evidence type="ECO:0000256" key="1">
    <source>
        <dbReference type="ARBA" id="ARBA00004651"/>
    </source>
</evidence>
<keyword evidence="9" id="KW-1185">Reference proteome</keyword>
<dbReference type="InterPro" id="IPR010343">
    <property type="entry name" value="ArAE_1"/>
</dbReference>
<organism evidence="8 9">
    <name type="scientific">Carnobacterium alterfunditum</name>
    <dbReference type="NCBI Taxonomy" id="28230"/>
    <lineage>
        <taxon>Bacteria</taxon>
        <taxon>Bacillati</taxon>
        <taxon>Bacillota</taxon>
        <taxon>Bacilli</taxon>
        <taxon>Lactobacillales</taxon>
        <taxon>Carnobacteriaceae</taxon>
        <taxon>Carnobacterium</taxon>
    </lineage>
</organism>
<dbReference type="Gene3D" id="1.20.120.940">
    <property type="entry name" value="Putative aromatic acid exporter, C-terminal domain"/>
    <property type="match status" value="1"/>
</dbReference>
<dbReference type="InterPro" id="IPR052984">
    <property type="entry name" value="UPF0421"/>
</dbReference>
<evidence type="ECO:0000313" key="8">
    <source>
        <dbReference type="EMBL" id="SIO22032.1"/>
    </source>
</evidence>
<dbReference type="InterPro" id="IPR021062">
    <property type="entry name" value="ArAE_1_C"/>
</dbReference>
<evidence type="ECO:0000256" key="2">
    <source>
        <dbReference type="ARBA" id="ARBA00022475"/>
    </source>
</evidence>
<dbReference type="InterPro" id="IPR038323">
    <property type="entry name" value="ArAE_1_C_sf"/>
</dbReference>
<dbReference type="GO" id="GO:0005886">
    <property type="term" value="C:plasma membrane"/>
    <property type="evidence" value="ECO:0007669"/>
    <property type="project" value="UniProtKB-SubCell"/>
</dbReference>
<evidence type="ECO:0000313" key="9">
    <source>
        <dbReference type="Proteomes" id="UP000184758"/>
    </source>
</evidence>
<proteinExistence type="predicted"/>